<dbReference type="PANTHER" id="PTHR38340:SF1">
    <property type="entry name" value="S-LAYER PROTEIN"/>
    <property type="match status" value="1"/>
</dbReference>
<dbReference type="Pfam" id="PF00353">
    <property type="entry name" value="HemolysinCabind"/>
    <property type="match status" value="9"/>
</dbReference>
<name>A0A1V0RK45_9RHOB</name>
<keyword evidence="6" id="KW-1185">Reference proteome</keyword>
<dbReference type="GO" id="GO:0005576">
    <property type="term" value="C:extracellular region"/>
    <property type="evidence" value="ECO:0007669"/>
    <property type="project" value="UniProtKB-SubCell"/>
</dbReference>
<dbReference type="InterPro" id="IPR001343">
    <property type="entry name" value="Hemolysn_Ca-bd"/>
</dbReference>
<keyword evidence="2" id="KW-0964">Secreted</keyword>
<dbReference type="PRINTS" id="PR00313">
    <property type="entry name" value="CABNDNGRPT"/>
</dbReference>
<dbReference type="Proteomes" id="UP000192273">
    <property type="component" value="Chromosome"/>
</dbReference>
<dbReference type="Gene3D" id="2.150.10.10">
    <property type="entry name" value="Serralysin-like metalloprotease, C-terminal"/>
    <property type="match status" value="7"/>
</dbReference>
<feature type="signal peptide" evidence="4">
    <location>
        <begin position="1"/>
        <end position="19"/>
    </location>
</feature>
<evidence type="ECO:0000256" key="2">
    <source>
        <dbReference type="ARBA" id="ARBA00022525"/>
    </source>
</evidence>
<keyword evidence="4" id="KW-0732">Signal</keyword>
<feature type="chain" id="PRO_5012527610" evidence="4">
    <location>
        <begin position="20"/>
        <end position="756"/>
    </location>
</feature>
<proteinExistence type="predicted"/>
<dbReference type="InterPro" id="IPR018511">
    <property type="entry name" value="Hemolysin-typ_Ca-bd_CS"/>
</dbReference>
<dbReference type="InterPro" id="IPR011049">
    <property type="entry name" value="Serralysin-like_metalloprot_C"/>
</dbReference>
<dbReference type="PANTHER" id="PTHR38340">
    <property type="entry name" value="S-LAYER PROTEIN"/>
    <property type="match status" value="1"/>
</dbReference>
<dbReference type="SUPFAM" id="SSF51120">
    <property type="entry name" value="beta-Roll"/>
    <property type="match status" value="5"/>
</dbReference>
<dbReference type="AlphaFoldDB" id="A0A1V0RK45"/>
<comment type="subcellular location">
    <subcellularLocation>
        <location evidence="1">Secreted</location>
    </subcellularLocation>
</comment>
<dbReference type="InterPro" id="IPR050557">
    <property type="entry name" value="RTX_toxin/Mannuronan_C5-epim"/>
</dbReference>
<gene>
    <name evidence="5" type="primary">cya</name>
    <name evidence="5" type="ORF">ROSMUCSMR3_00541</name>
</gene>
<sequence length="756" mass="74805">MGGLLLLGLLAGVGLTAFVIDEVNEDDDDTNTNDINTDDTISGTPGTDILDGTARADEITARGGDDIVSAGGGDDLVQGGTGVDIILGGSGADTLSGDGGDDVLIGGRGDDLIEGGAGDDVLIGIDGGLNSQTGDELNSLIQSNPTIDALRPSIGTDQHGSDTLIGGDGEDALFLSGGDFGTGGAGEDRFQIGDWIEADTVATITDYVPASDFIDYSYVSNGTAPQVSVAPDDDGNALLSVDGVVIARVLGAATTLTPASVILSERADDSSTDTGLNILRGTNGADLIDGSNVGDEITARGGNDLIASGGGRDEVFAGDGNDVVFGGNAADILWGGVGNDVVIGGAGGDSLQGNSGDDLILGLDIPLGSGSAAAISAFNLNSATPEALLEGLIRTPSEDLSGDDTLLGGSGNDVLVIGGDDTATGGLGADRFWLGEWVGGADTATITDYEPAVDQIVYYHSPAALGAATPVITLSTNAAGDAIILADGVPVAEVTGAGSTLTAAEIVIVERETPLNQITGSTGNDLITGRSIGDEITALEGNDVVGARGGDDQVFGGAGNDILDGGSGSDSVWGEAGDDVLIGGALRDVLFGSAGNDLIIGIDIQLGSGSAADIAAQDLDPATPRALLDDFARSAAEETSGDDNLSGGSENDVLIIGGDDTATGGVGEDQFWLGEWGRGADIATITDFDRADDQIAYVYTAATPDAAPPVVTLTTNAAGDVTVLADGIAVARILGAGSTLTAADVALIARPPAVAA</sequence>
<evidence type="ECO:0000256" key="3">
    <source>
        <dbReference type="SAM" id="MobiDB-lite"/>
    </source>
</evidence>
<protein>
    <submittedName>
        <fullName evidence="5">Bifunctional hemolysin/adenylate cyclase</fullName>
    </submittedName>
</protein>
<evidence type="ECO:0000313" key="5">
    <source>
        <dbReference type="EMBL" id="ARE82045.1"/>
    </source>
</evidence>
<reference evidence="5 6" key="1">
    <citation type="submission" date="2017-03" db="EMBL/GenBank/DDBJ databases">
        <title>Genome Sequence of Roseovarius mucosus strain SMR3 Isolated from a culture of the Diatom Skeletonema marinoi.</title>
        <authorList>
            <person name="Topel M."/>
            <person name="Pinder M."/>
            <person name="Johansson O.N."/>
            <person name="Kourtchenko O."/>
            <person name="Godhe A."/>
            <person name="Clarke A.K."/>
        </authorList>
    </citation>
    <scope>NUCLEOTIDE SEQUENCE [LARGE SCALE GENOMIC DNA]</scope>
    <source>
        <strain evidence="5 6">SMR3</strain>
    </source>
</reference>
<dbReference type="GO" id="GO:0005509">
    <property type="term" value="F:calcium ion binding"/>
    <property type="evidence" value="ECO:0007669"/>
    <property type="project" value="InterPro"/>
</dbReference>
<dbReference type="KEGG" id="rmm:ROSMUCSMR3_00541"/>
<dbReference type="OrthoDB" id="7743693at2"/>
<dbReference type="PROSITE" id="PS00330">
    <property type="entry name" value="HEMOLYSIN_CALCIUM"/>
    <property type="match status" value="1"/>
</dbReference>
<feature type="region of interest" description="Disordered" evidence="3">
    <location>
        <begin position="25"/>
        <end position="45"/>
    </location>
</feature>
<evidence type="ECO:0000256" key="4">
    <source>
        <dbReference type="SAM" id="SignalP"/>
    </source>
</evidence>
<evidence type="ECO:0000313" key="6">
    <source>
        <dbReference type="Proteomes" id="UP000192273"/>
    </source>
</evidence>
<organism evidence="5 6">
    <name type="scientific">Roseovarius mucosus</name>
    <dbReference type="NCBI Taxonomy" id="215743"/>
    <lineage>
        <taxon>Bacteria</taxon>
        <taxon>Pseudomonadati</taxon>
        <taxon>Pseudomonadota</taxon>
        <taxon>Alphaproteobacteria</taxon>
        <taxon>Rhodobacterales</taxon>
        <taxon>Roseobacteraceae</taxon>
        <taxon>Roseovarius</taxon>
    </lineage>
</organism>
<accession>A0A1V0RK45</accession>
<evidence type="ECO:0000256" key="1">
    <source>
        <dbReference type="ARBA" id="ARBA00004613"/>
    </source>
</evidence>
<dbReference type="RefSeq" id="WP_081506364.1">
    <property type="nucleotide sequence ID" value="NZ_CP020474.1"/>
</dbReference>
<dbReference type="EMBL" id="CP020474">
    <property type="protein sequence ID" value="ARE82045.1"/>
    <property type="molecule type" value="Genomic_DNA"/>
</dbReference>